<evidence type="ECO:0000256" key="5">
    <source>
        <dbReference type="PROSITE-ProRule" id="PRU00042"/>
    </source>
</evidence>
<dbReference type="InterPro" id="IPR013087">
    <property type="entry name" value="Znf_C2H2_type"/>
</dbReference>
<dbReference type="SMART" id="SM00355">
    <property type="entry name" value="ZnF_C2H2"/>
    <property type="match status" value="10"/>
</dbReference>
<gene>
    <name evidence="8" type="ORF">PVAND_016665</name>
</gene>
<feature type="domain" description="C2H2-type" evidence="7">
    <location>
        <begin position="341"/>
        <end position="368"/>
    </location>
</feature>
<evidence type="ECO:0000259" key="7">
    <source>
        <dbReference type="PROSITE" id="PS50157"/>
    </source>
</evidence>
<dbReference type="EMBL" id="JADBJN010000004">
    <property type="protein sequence ID" value="KAG5668738.1"/>
    <property type="molecule type" value="Genomic_DNA"/>
</dbReference>
<keyword evidence="3 5" id="KW-0863">Zinc-finger</keyword>
<dbReference type="PROSITE" id="PS00028">
    <property type="entry name" value="ZINC_FINGER_C2H2_1"/>
    <property type="match status" value="7"/>
</dbReference>
<dbReference type="PANTHER" id="PTHR24379:SF121">
    <property type="entry name" value="C2H2-TYPE DOMAIN-CONTAINING PROTEIN"/>
    <property type="match status" value="1"/>
</dbReference>
<feature type="domain" description="C2H2-type" evidence="7">
    <location>
        <begin position="402"/>
        <end position="432"/>
    </location>
</feature>
<evidence type="ECO:0000313" key="9">
    <source>
        <dbReference type="Proteomes" id="UP001107558"/>
    </source>
</evidence>
<sequence length="457" mass="54096">MELPIKQEPFLEDELMQAINFDSIQCCFLCQDGQKIFKELLKHFRVSHTEDYNQLPDDSIVQLCSCPDAIQLQFQLLNHMLSRSLPPKLIKEEKQDDDELPEVKVELNDSSSSNSSSESENKQMRKRKRRKRTELSESDGGTVRCEFCPRIFTKTQSLQHHYDLMHDPSNQFKCTRCQYGNCKTLRNLNAHLRSHDEEEIRHAASSDGNSKVCPTCGKAWQTDLQLYHHMLTHREKLLICDHCGMKFNMKNTLQRHILTHFRNKNGKREKQEKREKGKEKRTLCQYCSMWISFYNLKRHIRTSHSDNKHIYKCDFEGCSKSFTESQTLKDHKNLHLGIKPYSCEFCGMSFPHIATLRRHKYRHTDPEKYKCEICHECFVTRKSLTNHVQRQHNDVGNDAKPFACDFEGCNSTFKYENYLKNHKRDVHVRKRTRVRSKEKNLSQHSRIFGNFNQEIVE</sequence>
<dbReference type="OrthoDB" id="6077919at2759"/>
<feature type="domain" description="C2H2-type" evidence="7">
    <location>
        <begin position="369"/>
        <end position="392"/>
    </location>
</feature>
<dbReference type="Pfam" id="PF00096">
    <property type="entry name" value="zf-C2H2"/>
    <property type="match status" value="3"/>
</dbReference>
<organism evidence="8 9">
    <name type="scientific">Polypedilum vanderplanki</name>
    <name type="common">Sleeping chironomid midge</name>
    <dbReference type="NCBI Taxonomy" id="319348"/>
    <lineage>
        <taxon>Eukaryota</taxon>
        <taxon>Metazoa</taxon>
        <taxon>Ecdysozoa</taxon>
        <taxon>Arthropoda</taxon>
        <taxon>Hexapoda</taxon>
        <taxon>Insecta</taxon>
        <taxon>Pterygota</taxon>
        <taxon>Neoptera</taxon>
        <taxon>Endopterygota</taxon>
        <taxon>Diptera</taxon>
        <taxon>Nematocera</taxon>
        <taxon>Chironomoidea</taxon>
        <taxon>Chironomidae</taxon>
        <taxon>Chironominae</taxon>
        <taxon>Polypedilum</taxon>
        <taxon>Polypedilum</taxon>
    </lineage>
</organism>
<feature type="domain" description="C2H2-type" evidence="7">
    <location>
        <begin position="311"/>
        <end position="340"/>
    </location>
</feature>
<evidence type="ECO:0000256" key="2">
    <source>
        <dbReference type="ARBA" id="ARBA00022737"/>
    </source>
</evidence>
<keyword evidence="2" id="KW-0677">Repeat</keyword>
<dbReference type="GO" id="GO:0008270">
    <property type="term" value="F:zinc ion binding"/>
    <property type="evidence" value="ECO:0007669"/>
    <property type="project" value="UniProtKB-KW"/>
</dbReference>
<feature type="region of interest" description="Disordered" evidence="6">
    <location>
        <begin position="93"/>
        <end position="135"/>
    </location>
</feature>
<keyword evidence="4" id="KW-0862">Zinc</keyword>
<dbReference type="Gene3D" id="3.30.160.60">
    <property type="entry name" value="Classic Zinc Finger"/>
    <property type="match status" value="6"/>
</dbReference>
<evidence type="ECO:0000256" key="6">
    <source>
        <dbReference type="SAM" id="MobiDB-lite"/>
    </source>
</evidence>
<comment type="caution">
    <text evidence="8">The sequence shown here is derived from an EMBL/GenBank/DDBJ whole genome shotgun (WGS) entry which is preliminary data.</text>
</comment>
<name>A0A9J6BG95_POLVA</name>
<protein>
    <recommendedName>
        <fullName evidence="7">C2H2-type domain-containing protein</fullName>
    </recommendedName>
</protein>
<dbReference type="PANTHER" id="PTHR24379">
    <property type="entry name" value="KRAB AND ZINC FINGER DOMAIN-CONTAINING"/>
    <property type="match status" value="1"/>
</dbReference>
<evidence type="ECO:0000256" key="3">
    <source>
        <dbReference type="ARBA" id="ARBA00022771"/>
    </source>
</evidence>
<dbReference type="PROSITE" id="PS50157">
    <property type="entry name" value="ZINC_FINGER_C2H2_2"/>
    <property type="match status" value="6"/>
</dbReference>
<evidence type="ECO:0000313" key="8">
    <source>
        <dbReference type="EMBL" id="KAG5668738.1"/>
    </source>
</evidence>
<dbReference type="SUPFAM" id="SSF57667">
    <property type="entry name" value="beta-beta-alpha zinc fingers"/>
    <property type="match status" value="4"/>
</dbReference>
<feature type="domain" description="C2H2-type" evidence="7">
    <location>
        <begin position="238"/>
        <end position="265"/>
    </location>
</feature>
<evidence type="ECO:0000256" key="1">
    <source>
        <dbReference type="ARBA" id="ARBA00022723"/>
    </source>
</evidence>
<evidence type="ECO:0000256" key="4">
    <source>
        <dbReference type="ARBA" id="ARBA00022833"/>
    </source>
</evidence>
<dbReference type="AlphaFoldDB" id="A0A9J6BG95"/>
<dbReference type="InterPro" id="IPR036236">
    <property type="entry name" value="Znf_C2H2_sf"/>
</dbReference>
<proteinExistence type="predicted"/>
<reference evidence="8" key="1">
    <citation type="submission" date="2021-03" db="EMBL/GenBank/DDBJ databases">
        <title>Chromosome level genome of the anhydrobiotic midge Polypedilum vanderplanki.</title>
        <authorList>
            <person name="Yoshida Y."/>
            <person name="Kikawada T."/>
            <person name="Gusev O."/>
        </authorList>
    </citation>
    <scope>NUCLEOTIDE SEQUENCE</scope>
    <source>
        <strain evidence="8">NIAS01</strain>
        <tissue evidence="8">Whole body or cell culture</tissue>
    </source>
</reference>
<accession>A0A9J6BG95</accession>
<dbReference type="Proteomes" id="UP001107558">
    <property type="component" value="Chromosome 4"/>
</dbReference>
<keyword evidence="1" id="KW-0479">Metal-binding</keyword>
<keyword evidence="9" id="KW-1185">Reference proteome</keyword>
<feature type="domain" description="C2H2-type" evidence="7">
    <location>
        <begin position="143"/>
        <end position="171"/>
    </location>
</feature>